<protein>
    <submittedName>
        <fullName evidence="1">Uncharacterized protein</fullName>
    </submittedName>
</protein>
<evidence type="ECO:0000313" key="1">
    <source>
        <dbReference type="EMBL" id="CAM05913.1"/>
    </source>
</evidence>
<organism evidence="1 2">
    <name type="scientific">Saccharopolyspora erythraea (strain ATCC 11635 / DSM 40517 / JCM 4748 / NBRC 13426 / NCIMB 8594 / NRRL 2338)</name>
    <dbReference type="NCBI Taxonomy" id="405948"/>
    <lineage>
        <taxon>Bacteria</taxon>
        <taxon>Bacillati</taxon>
        <taxon>Actinomycetota</taxon>
        <taxon>Actinomycetes</taxon>
        <taxon>Pseudonocardiales</taxon>
        <taxon>Pseudonocardiaceae</taxon>
        <taxon>Saccharopolyspora</taxon>
    </lineage>
</organism>
<dbReference type="STRING" id="405948.SACE_6747"/>
<reference evidence="1 2" key="1">
    <citation type="journal article" date="2007" name="Nat. Biotechnol.">
        <title>Complete genome sequence of the erythromycin-producing bacterium Saccharopolyspora erythraea NRRL23338.</title>
        <authorList>
            <person name="Oliynyk M."/>
            <person name="Samborskyy M."/>
            <person name="Lester J.B."/>
            <person name="Mironenko T."/>
            <person name="Scott N."/>
            <person name="Dickens S."/>
            <person name="Haydock S.F."/>
            <person name="Leadlay P.F."/>
        </authorList>
    </citation>
    <scope>NUCLEOTIDE SEQUENCE [LARGE SCALE GENOMIC DNA]</scope>
    <source>
        <strain evidence="2">ATCC 11635 / DSM 40517 / JCM 4748 / NBRC 13426 / NCIMB 8594 / NRRL 2338</strain>
    </source>
</reference>
<dbReference type="AlphaFoldDB" id="A4FPD8"/>
<sequence>MFCELELGAAHAVELPYVFDRLDLPALHAPVVCSAAPDHPPGSPRACTARG</sequence>
<gene>
    <name evidence="1" type="ordered locus">SACE_6747</name>
</gene>
<dbReference type="KEGG" id="sen:SACE_6747"/>
<keyword evidence="2" id="KW-1185">Reference proteome</keyword>
<name>A4FPD8_SACEN</name>
<dbReference type="Proteomes" id="UP000006728">
    <property type="component" value="Chromosome"/>
</dbReference>
<evidence type="ECO:0000313" key="2">
    <source>
        <dbReference type="Proteomes" id="UP000006728"/>
    </source>
</evidence>
<proteinExistence type="predicted"/>
<dbReference type="EMBL" id="AM420293">
    <property type="protein sequence ID" value="CAM05913.1"/>
    <property type="molecule type" value="Genomic_DNA"/>
</dbReference>
<accession>A4FPD8</accession>
<dbReference type="HOGENOM" id="CLU_3103512_0_0_11"/>